<evidence type="ECO:0000259" key="12">
    <source>
        <dbReference type="Pfam" id="PF02096"/>
    </source>
</evidence>
<dbReference type="InterPro" id="IPR001708">
    <property type="entry name" value="YidC/ALB3/OXA1/COX18"/>
</dbReference>
<feature type="transmembrane region" description="Helical" evidence="10">
    <location>
        <begin position="286"/>
        <end position="314"/>
    </location>
</feature>
<evidence type="ECO:0000256" key="4">
    <source>
        <dbReference type="ARBA" id="ARBA00022692"/>
    </source>
</evidence>
<feature type="domain" description="Membrane insertase YidC/Oxa/ALB C-terminal" evidence="12">
    <location>
        <begin position="172"/>
        <end position="368"/>
    </location>
</feature>
<dbReference type="RefSeq" id="WP_099018115.1">
    <property type="nucleotide sequence ID" value="NZ_NIHB01000001.1"/>
</dbReference>
<evidence type="ECO:0000256" key="11">
    <source>
        <dbReference type="SAM" id="SignalP"/>
    </source>
</evidence>
<dbReference type="OrthoDB" id="7027835at2"/>
<proteinExistence type="inferred from homology"/>
<evidence type="ECO:0000256" key="10">
    <source>
        <dbReference type="SAM" id="Phobius"/>
    </source>
</evidence>
<keyword evidence="2" id="KW-0813">Transport</keyword>
<evidence type="ECO:0000256" key="7">
    <source>
        <dbReference type="ARBA" id="ARBA00023136"/>
    </source>
</evidence>
<dbReference type="PANTHER" id="PTHR12428">
    <property type="entry name" value="OXA1"/>
    <property type="match status" value="1"/>
</dbReference>
<feature type="signal peptide" evidence="11">
    <location>
        <begin position="1"/>
        <end position="22"/>
    </location>
</feature>
<keyword evidence="7 10" id="KW-0472">Membrane</keyword>
<dbReference type="GO" id="GO:0032977">
    <property type="term" value="F:membrane insertase activity"/>
    <property type="evidence" value="ECO:0007669"/>
    <property type="project" value="InterPro"/>
</dbReference>
<gene>
    <name evidence="13" type="ORF">C8D91_0090</name>
</gene>
<feature type="transmembrane region" description="Helical" evidence="10">
    <location>
        <begin position="246"/>
        <end position="266"/>
    </location>
</feature>
<dbReference type="AlphaFoldDB" id="A0A4R6XXM7"/>
<dbReference type="PANTHER" id="PTHR12428:SF65">
    <property type="entry name" value="CYTOCHROME C OXIDASE ASSEMBLY PROTEIN COX18, MITOCHONDRIAL"/>
    <property type="match status" value="1"/>
</dbReference>
<accession>A0A4R6XXM7</accession>
<comment type="subcellular location">
    <subcellularLocation>
        <location evidence="1">Cell membrane</location>
        <topology evidence="1">Multi-pass membrane protein</topology>
    </subcellularLocation>
    <subcellularLocation>
        <location evidence="9">Membrane</location>
        <topology evidence="9">Multi-pass membrane protein</topology>
    </subcellularLocation>
</comment>
<organism evidence="13 14">
    <name type="scientific">Marinicella litoralis</name>
    <dbReference type="NCBI Taxonomy" id="644220"/>
    <lineage>
        <taxon>Bacteria</taxon>
        <taxon>Pseudomonadati</taxon>
        <taxon>Pseudomonadota</taxon>
        <taxon>Gammaproteobacteria</taxon>
        <taxon>Lysobacterales</taxon>
        <taxon>Marinicellaceae</taxon>
        <taxon>Marinicella</taxon>
    </lineage>
</organism>
<evidence type="ECO:0000256" key="8">
    <source>
        <dbReference type="ARBA" id="ARBA00023186"/>
    </source>
</evidence>
<evidence type="ECO:0000256" key="9">
    <source>
        <dbReference type="RuleBase" id="RU003945"/>
    </source>
</evidence>
<dbReference type="GO" id="GO:0005886">
    <property type="term" value="C:plasma membrane"/>
    <property type="evidence" value="ECO:0007669"/>
    <property type="project" value="UniProtKB-SubCell"/>
</dbReference>
<evidence type="ECO:0000256" key="1">
    <source>
        <dbReference type="ARBA" id="ARBA00004651"/>
    </source>
</evidence>
<sequence length="373" mass="42787">MHKFSCLMFVLMAVMGTPVLQAKAINLPTNNQELNQVISTQVVETYEFSGMALYLNQVSFFAYQQNQLSQLDGENFESEVESIEQIIVVGRFNAMIIDINRSSLSIRNGQLNIDDYPAAVNGVSVYHKKELANLNPAYKSIRYHHLWWPLAQLSIFFESVLEILGSWVNQHWGWAIFIFAALVKIVFIPLSIVTRKVQAQVNKIQGVLDPELKLIKTQFDGEQAHLKIMAAHKKHGVSPFYTMKPLLMTLIQIPFLIAIFNTLGEMHELKGAGFLWVSDLSLPDRLFSLGFAIPMFGDWFNLFPFLMTGITLLTTVKYGDDSLPESLVKNQRRRLYLMAVVFFILFYPFPAAMVMYWALANFWQFFISRVFLN</sequence>
<dbReference type="NCBIfam" id="TIGR03592">
    <property type="entry name" value="yidC_oxa1_cterm"/>
    <property type="match status" value="1"/>
</dbReference>
<evidence type="ECO:0000313" key="13">
    <source>
        <dbReference type="EMBL" id="TDR23230.1"/>
    </source>
</evidence>
<evidence type="ECO:0000256" key="5">
    <source>
        <dbReference type="ARBA" id="ARBA00022927"/>
    </source>
</evidence>
<protein>
    <submittedName>
        <fullName evidence="13">YidC/Oxa1 family membrane protein insertase</fullName>
    </submittedName>
</protein>
<keyword evidence="11" id="KW-0732">Signal</keyword>
<dbReference type="Proteomes" id="UP000295724">
    <property type="component" value="Unassembled WGS sequence"/>
</dbReference>
<comment type="similarity">
    <text evidence="9">Belongs to the OXA1/ALB3/YidC family.</text>
</comment>
<evidence type="ECO:0000313" key="14">
    <source>
        <dbReference type="Proteomes" id="UP000295724"/>
    </source>
</evidence>
<evidence type="ECO:0000256" key="6">
    <source>
        <dbReference type="ARBA" id="ARBA00022989"/>
    </source>
</evidence>
<keyword evidence="14" id="KW-1185">Reference proteome</keyword>
<keyword evidence="8" id="KW-0143">Chaperone</keyword>
<evidence type="ECO:0000256" key="2">
    <source>
        <dbReference type="ARBA" id="ARBA00022448"/>
    </source>
</evidence>
<name>A0A4R6XXM7_9GAMM</name>
<reference evidence="13 14" key="1">
    <citation type="submission" date="2019-03" db="EMBL/GenBank/DDBJ databases">
        <title>Genomic Encyclopedia of Type Strains, Phase IV (KMG-IV): sequencing the most valuable type-strain genomes for metagenomic binning, comparative biology and taxonomic classification.</title>
        <authorList>
            <person name="Goeker M."/>
        </authorList>
    </citation>
    <scope>NUCLEOTIDE SEQUENCE [LARGE SCALE GENOMIC DNA]</scope>
    <source>
        <strain evidence="13 14">DSM 25488</strain>
    </source>
</reference>
<comment type="caution">
    <text evidence="13">The sequence shown here is derived from an EMBL/GenBank/DDBJ whole genome shotgun (WGS) entry which is preliminary data.</text>
</comment>
<dbReference type="EMBL" id="SNZB01000001">
    <property type="protein sequence ID" value="TDR23230.1"/>
    <property type="molecule type" value="Genomic_DNA"/>
</dbReference>
<feature type="chain" id="PRO_5020908601" evidence="11">
    <location>
        <begin position="23"/>
        <end position="373"/>
    </location>
</feature>
<keyword evidence="3" id="KW-1003">Cell membrane</keyword>
<evidence type="ECO:0000256" key="3">
    <source>
        <dbReference type="ARBA" id="ARBA00022475"/>
    </source>
</evidence>
<dbReference type="InterPro" id="IPR047196">
    <property type="entry name" value="YidC_ALB_C"/>
</dbReference>
<dbReference type="Pfam" id="PF02096">
    <property type="entry name" value="60KD_IMP"/>
    <property type="match status" value="1"/>
</dbReference>
<keyword evidence="6 10" id="KW-1133">Transmembrane helix</keyword>
<dbReference type="InterPro" id="IPR028055">
    <property type="entry name" value="YidC/Oxa/ALB_C"/>
</dbReference>
<keyword evidence="5" id="KW-0653">Protein transport</keyword>
<feature type="transmembrane region" description="Helical" evidence="10">
    <location>
        <begin position="172"/>
        <end position="193"/>
    </location>
</feature>
<feature type="transmembrane region" description="Helical" evidence="10">
    <location>
        <begin position="335"/>
        <end position="359"/>
    </location>
</feature>
<dbReference type="GO" id="GO:0051205">
    <property type="term" value="P:protein insertion into membrane"/>
    <property type="evidence" value="ECO:0007669"/>
    <property type="project" value="TreeGrafter"/>
</dbReference>
<dbReference type="GO" id="GO:0015031">
    <property type="term" value="P:protein transport"/>
    <property type="evidence" value="ECO:0007669"/>
    <property type="project" value="UniProtKB-KW"/>
</dbReference>
<keyword evidence="4 9" id="KW-0812">Transmembrane</keyword>
<dbReference type="CDD" id="cd20070">
    <property type="entry name" value="5TM_YidC_Alb3"/>
    <property type="match status" value="1"/>
</dbReference>